<protein>
    <submittedName>
        <fullName evidence="1">Uncharacterized protein</fullName>
    </submittedName>
</protein>
<dbReference type="EMBL" id="LZEM01000018">
    <property type="protein sequence ID" value="OAZ40935.1"/>
    <property type="molecule type" value="Genomic_DNA"/>
</dbReference>
<comment type="caution">
    <text evidence="1">The sequence shown here is derived from an EMBL/GenBank/DDBJ whole genome shotgun (WGS) entry which is preliminary data.</text>
</comment>
<sequence length="175" mass="17982">MKIKLSGGPLEGRSYDVPSGAHTITPADKSGAYVIVDGEARWEPAAVAQAVAGDAEPTGFARAIVKAADGLRVLVVARKRKDAAELVRSAADAVERSGSVESIRRANGNERIRFHGGGFLLPIGLNSGAGSRGIAADVLYLVDLAEDDPTLAADVLPSLSASTVGTVVVHDGRSL</sequence>
<gene>
    <name evidence="1" type="ORF">A9Z40_03060</name>
</gene>
<proteinExistence type="predicted"/>
<accession>A0ABX2WI90</accession>
<evidence type="ECO:0000313" key="1">
    <source>
        <dbReference type="EMBL" id="OAZ40935.1"/>
    </source>
</evidence>
<reference evidence="2" key="1">
    <citation type="submission" date="2016-06" db="EMBL/GenBank/DDBJ databases">
        <title>Genome sequencing of cellulolytic organisms.</title>
        <authorList>
            <person name="Bohra V."/>
            <person name="Dafale N.A."/>
            <person name="Purohit H.J."/>
        </authorList>
    </citation>
    <scope>NUCLEOTIDE SEQUENCE [LARGE SCALE GENOMIC DNA]</scope>
    <source>
        <strain evidence="2">ND21</strain>
    </source>
</reference>
<dbReference type="Proteomes" id="UP000093918">
    <property type="component" value="Unassembled WGS sequence"/>
</dbReference>
<dbReference type="RefSeq" id="WP_064956040.1">
    <property type="nucleotide sequence ID" value="NZ_LZEM01000018.1"/>
</dbReference>
<name>A0ABX2WI90_9MICO</name>
<keyword evidence="2" id="KW-1185">Reference proteome</keyword>
<evidence type="ECO:0000313" key="2">
    <source>
        <dbReference type="Proteomes" id="UP000093918"/>
    </source>
</evidence>
<organism evidence="1 2">
    <name type="scientific">Microbacterium arborescens</name>
    <dbReference type="NCBI Taxonomy" id="33883"/>
    <lineage>
        <taxon>Bacteria</taxon>
        <taxon>Bacillati</taxon>
        <taxon>Actinomycetota</taxon>
        <taxon>Actinomycetes</taxon>
        <taxon>Micrococcales</taxon>
        <taxon>Microbacteriaceae</taxon>
        <taxon>Microbacterium</taxon>
    </lineage>
</organism>